<organism evidence="1 2">
    <name type="scientific">Acidocella aquatica</name>
    <dbReference type="NCBI Taxonomy" id="1922313"/>
    <lineage>
        <taxon>Bacteria</taxon>
        <taxon>Pseudomonadati</taxon>
        <taxon>Pseudomonadota</taxon>
        <taxon>Alphaproteobacteria</taxon>
        <taxon>Acetobacterales</taxon>
        <taxon>Acidocellaceae</taxon>
        <taxon>Acidocella</taxon>
    </lineage>
</organism>
<reference evidence="2" key="1">
    <citation type="journal article" date="2019" name="Int. J. Syst. Evol. Microbiol.">
        <title>The Global Catalogue of Microorganisms (GCM) 10K type strain sequencing project: providing services to taxonomists for standard genome sequencing and annotation.</title>
        <authorList>
            <consortium name="The Broad Institute Genomics Platform"/>
            <consortium name="The Broad Institute Genome Sequencing Center for Infectious Disease"/>
            <person name="Wu L."/>
            <person name="Ma J."/>
        </authorList>
    </citation>
    <scope>NUCLEOTIDE SEQUENCE [LARGE SCALE GENOMIC DNA]</scope>
    <source>
        <strain evidence="2">NBRC 112502</strain>
    </source>
</reference>
<evidence type="ECO:0008006" key="3">
    <source>
        <dbReference type="Google" id="ProtNLM"/>
    </source>
</evidence>
<dbReference type="Proteomes" id="UP001156641">
    <property type="component" value="Unassembled WGS sequence"/>
</dbReference>
<dbReference type="EMBL" id="BSOS01000094">
    <property type="protein sequence ID" value="GLR68672.1"/>
    <property type="molecule type" value="Genomic_DNA"/>
</dbReference>
<dbReference type="RefSeq" id="WP_284259524.1">
    <property type="nucleotide sequence ID" value="NZ_BSOS01000094.1"/>
</dbReference>
<name>A0ABQ6AA82_9PROT</name>
<gene>
    <name evidence="1" type="ORF">GCM10010909_33540</name>
</gene>
<keyword evidence="2" id="KW-1185">Reference proteome</keyword>
<comment type="caution">
    <text evidence="1">The sequence shown here is derived from an EMBL/GenBank/DDBJ whole genome shotgun (WGS) entry which is preliminary data.</text>
</comment>
<evidence type="ECO:0000313" key="2">
    <source>
        <dbReference type="Proteomes" id="UP001156641"/>
    </source>
</evidence>
<proteinExistence type="predicted"/>
<sequence>MAVKPAKRNKKTSPIQHQIKELEEKAAILDRIVEVAKTSGGRISDDGKNLIHILRTAGLTKTDIAGVIDVTPAALTPYD</sequence>
<accession>A0ABQ6AA82</accession>
<protein>
    <recommendedName>
        <fullName evidence="3">HTH cro/C1-type domain-containing protein</fullName>
    </recommendedName>
</protein>
<evidence type="ECO:0000313" key="1">
    <source>
        <dbReference type="EMBL" id="GLR68672.1"/>
    </source>
</evidence>